<dbReference type="CDD" id="cd09087">
    <property type="entry name" value="Ape1-like_AP-endo"/>
    <property type="match status" value="1"/>
</dbReference>
<keyword evidence="9" id="KW-0227">DNA damage</keyword>
<keyword evidence="13" id="KW-1185">Reference proteome</keyword>
<dbReference type="PROSITE" id="PS51435">
    <property type="entry name" value="AP_NUCLEASE_F1_4"/>
    <property type="match status" value="1"/>
</dbReference>
<feature type="binding site" evidence="7">
    <location>
        <position position="419"/>
    </location>
    <ligand>
        <name>Mg(2+)</name>
        <dbReference type="ChEBI" id="CHEBI:18420"/>
        <label>1</label>
    </ligand>
</feature>
<feature type="region of interest" description="Disordered" evidence="10">
    <location>
        <begin position="36"/>
        <end position="156"/>
    </location>
</feature>
<keyword evidence="9" id="KW-0234">DNA repair</keyword>
<evidence type="ECO:0000256" key="6">
    <source>
        <dbReference type="PIRSR" id="PIRSR604808-1"/>
    </source>
</evidence>
<feature type="active site" description="Proton donor/acceptor" evidence="6">
    <location>
        <position position="320"/>
    </location>
</feature>
<dbReference type="PANTHER" id="PTHR22748:SF6">
    <property type="entry name" value="DNA-(APURINIC OR APYRIMIDINIC SITE) ENDONUCLEASE"/>
    <property type="match status" value="1"/>
</dbReference>
<evidence type="ECO:0000256" key="3">
    <source>
        <dbReference type="ARBA" id="ARBA00022723"/>
    </source>
</evidence>
<feature type="binding site" evidence="7">
    <location>
        <position position="320"/>
    </location>
    <ligand>
        <name>Mg(2+)</name>
        <dbReference type="ChEBI" id="CHEBI:18420"/>
        <label>1</label>
    </ligand>
</feature>
<evidence type="ECO:0000256" key="7">
    <source>
        <dbReference type="PIRSR" id="PIRSR604808-2"/>
    </source>
</evidence>
<evidence type="ECO:0000256" key="9">
    <source>
        <dbReference type="RuleBase" id="RU362131"/>
    </source>
</evidence>
<dbReference type="Proteomes" id="UP000256970">
    <property type="component" value="Unassembled WGS sequence"/>
</dbReference>
<dbReference type="EMBL" id="FNXT01001097">
    <property type="protein sequence ID" value="SZX72036.1"/>
    <property type="molecule type" value="Genomic_DNA"/>
</dbReference>
<evidence type="ECO:0000256" key="4">
    <source>
        <dbReference type="ARBA" id="ARBA00022801"/>
    </source>
</evidence>
<dbReference type="SUPFAM" id="SSF56219">
    <property type="entry name" value="DNase I-like"/>
    <property type="match status" value="1"/>
</dbReference>
<dbReference type="NCBIfam" id="TIGR00195">
    <property type="entry name" value="exoDNase_III"/>
    <property type="match status" value="1"/>
</dbReference>
<keyword evidence="3 7" id="KW-0479">Metal-binding</keyword>
<dbReference type="GO" id="GO:0003677">
    <property type="term" value="F:DNA binding"/>
    <property type="evidence" value="ECO:0007669"/>
    <property type="project" value="InterPro"/>
</dbReference>
<feature type="site" description="Interaction with DNA substrate" evidence="8">
    <location>
        <position position="419"/>
    </location>
</feature>
<feature type="site" description="Transition state stabilizer" evidence="8">
    <location>
        <position position="322"/>
    </location>
</feature>
<name>A0A383W5U2_TETOB</name>
<dbReference type="PANTHER" id="PTHR22748">
    <property type="entry name" value="AP ENDONUCLEASE"/>
    <property type="match status" value="1"/>
</dbReference>
<evidence type="ECO:0000313" key="13">
    <source>
        <dbReference type="Proteomes" id="UP000256970"/>
    </source>
</evidence>
<evidence type="ECO:0000313" key="12">
    <source>
        <dbReference type="EMBL" id="SZX72036.1"/>
    </source>
</evidence>
<accession>A0A383W5U2</accession>
<evidence type="ECO:0000259" key="11">
    <source>
        <dbReference type="Pfam" id="PF03372"/>
    </source>
</evidence>
<gene>
    <name evidence="12" type="ORF">BQ4739_LOCUS12131</name>
</gene>
<feature type="binding site" evidence="7">
    <location>
        <position position="322"/>
    </location>
    <ligand>
        <name>Mg(2+)</name>
        <dbReference type="ChEBI" id="CHEBI:18420"/>
        <label>1</label>
    </ligand>
</feature>
<feature type="compositionally biased region" description="Low complexity" evidence="10">
    <location>
        <begin position="99"/>
        <end position="130"/>
    </location>
</feature>
<dbReference type="AlphaFoldDB" id="A0A383W5U2"/>
<dbReference type="NCBIfam" id="TIGR00633">
    <property type="entry name" value="xth"/>
    <property type="match status" value="1"/>
</dbReference>
<reference evidence="12 13" key="1">
    <citation type="submission" date="2016-10" db="EMBL/GenBank/DDBJ databases">
        <authorList>
            <person name="Cai Z."/>
        </authorList>
    </citation>
    <scope>NUCLEOTIDE SEQUENCE [LARGE SCALE GENOMIC DNA]</scope>
</reference>
<dbReference type="Gene3D" id="3.60.10.10">
    <property type="entry name" value="Endonuclease/exonuclease/phosphatase"/>
    <property type="match status" value="1"/>
</dbReference>
<evidence type="ECO:0000256" key="2">
    <source>
        <dbReference type="ARBA" id="ARBA00007092"/>
    </source>
</evidence>
<dbReference type="Pfam" id="PF03372">
    <property type="entry name" value="Exo_endo_phos"/>
    <property type="match status" value="1"/>
</dbReference>
<dbReference type="GO" id="GO:0003906">
    <property type="term" value="F:DNA-(apurinic or apyrimidinic site) endonuclease activity"/>
    <property type="evidence" value="ECO:0007669"/>
    <property type="project" value="TreeGrafter"/>
</dbReference>
<feature type="site" description="Important for catalytic activity" evidence="8">
    <location>
        <position position="393"/>
    </location>
</feature>
<dbReference type="EC" id="3.1.-.-" evidence="9"/>
<comment type="similarity">
    <text evidence="2 9">Belongs to the DNA repair enzymes AP/ExoA family.</text>
</comment>
<evidence type="ECO:0000256" key="5">
    <source>
        <dbReference type="ARBA" id="ARBA00022842"/>
    </source>
</evidence>
<dbReference type="GO" id="GO:0006284">
    <property type="term" value="P:base-excision repair"/>
    <property type="evidence" value="ECO:0007669"/>
    <property type="project" value="TreeGrafter"/>
</dbReference>
<keyword evidence="7" id="KW-0464">Manganese</keyword>
<dbReference type="InterPro" id="IPR020848">
    <property type="entry name" value="AP_endonuclease_F1_CS"/>
</dbReference>
<feature type="binding site" evidence="7">
    <location>
        <position position="418"/>
    </location>
    <ligand>
        <name>Mg(2+)</name>
        <dbReference type="ChEBI" id="CHEBI:18420"/>
        <label>1</label>
    </ligand>
</feature>
<dbReference type="STRING" id="3088.A0A383W5U2"/>
<comment type="cofactor">
    <cofactor evidence="7 9">
        <name>Mg(2+)</name>
        <dbReference type="ChEBI" id="CHEBI:18420"/>
    </cofactor>
    <cofactor evidence="7 9">
        <name>Mn(2+)</name>
        <dbReference type="ChEBI" id="CHEBI:29035"/>
    </cofactor>
    <text evidence="7 9">Probably binds two magnesium or manganese ions per subunit.</text>
</comment>
<comment type="cofactor">
    <cofactor evidence="1">
        <name>Mn(2+)</name>
        <dbReference type="ChEBI" id="CHEBI:29035"/>
    </cofactor>
</comment>
<dbReference type="InterPro" id="IPR005135">
    <property type="entry name" value="Endo/exonuclease/phosphatase"/>
</dbReference>
<feature type="active site" description="Proton acceptor" evidence="6">
    <location>
        <position position="419"/>
    </location>
</feature>
<dbReference type="PROSITE" id="PS00727">
    <property type="entry name" value="AP_NUCLEASE_F1_2"/>
    <property type="match status" value="1"/>
</dbReference>
<sequence>MLGRLALSARLYLSPATIPLLATGLTRSSTRASTRALSVMGKQDAEEGAKLTPSRRRRTKAAAEVENGNAQQEDGAAASSPKPAAKRSRTTKPKKDAGVAEAAAQPASEGAEAAAAANGEAAANGDAAAAEKPKPKRKPKEPKPPPGPLYDVSMRPPRFEGPAHRFLSWNVAGFRALIKKDAEALKKLVALEQLDAVCLQETKLQERDVEKIVQEAGLTDWHVTFNCSTAKKGYSGTATLCREKPLSIRVGMGVEAHDDEGRVVAVELSDLWLVNVYVPNSGEGLKRLDYRVGEWDKAFAHFLKELQQGPGGKPVVLTGDLNCAHCEIDIHNPKGNLRSAGFTQEERDSFGQQVLGHAGLVDSFRQQHPGVVGYTYYSYRFNARASNRGWRLDYFLVSSDLADKVHDSYILKEITGSDHVPLGLVLKKA</sequence>
<dbReference type="InterPro" id="IPR036691">
    <property type="entry name" value="Endo/exonu/phosph_ase_sf"/>
</dbReference>
<evidence type="ECO:0000256" key="10">
    <source>
        <dbReference type="SAM" id="MobiDB-lite"/>
    </source>
</evidence>
<dbReference type="GO" id="GO:0046872">
    <property type="term" value="F:metal ion binding"/>
    <property type="evidence" value="ECO:0007669"/>
    <property type="project" value="UniProtKB-KW"/>
</dbReference>
<dbReference type="FunFam" id="3.60.10.10:FF:000041">
    <property type="entry name" value="DNA-(apurinic or apyrimidinic site) lyase"/>
    <property type="match status" value="1"/>
</dbReference>
<protein>
    <recommendedName>
        <fullName evidence="9">DNA-(apurinic or apyrimidinic site) endonuclease</fullName>
        <ecNumber evidence="9">3.1.-.-</ecNumber>
    </recommendedName>
</protein>
<dbReference type="PROSITE" id="PS00728">
    <property type="entry name" value="AP_NUCLEASE_F1_3"/>
    <property type="match status" value="1"/>
</dbReference>
<dbReference type="GO" id="GO:0005634">
    <property type="term" value="C:nucleus"/>
    <property type="evidence" value="ECO:0007669"/>
    <property type="project" value="TreeGrafter"/>
</dbReference>
<dbReference type="InterPro" id="IPR004808">
    <property type="entry name" value="AP_endonuc_1"/>
</dbReference>
<feature type="binding site" evidence="7">
    <location>
        <position position="201"/>
    </location>
    <ligand>
        <name>Mg(2+)</name>
        <dbReference type="ChEBI" id="CHEBI:18420"/>
        <label>1</label>
    </ligand>
</feature>
<proteinExistence type="inferred from homology"/>
<feature type="binding site" evidence="7">
    <location>
        <position position="170"/>
    </location>
    <ligand>
        <name>Mg(2+)</name>
        <dbReference type="ChEBI" id="CHEBI:18420"/>
        <label>1</label>
    </ligand>
</feature>
<organism evidence="12 13">
    <name type="scientific">Tetradesmus obliquus</name>
    <name type="common">Green alga</name>
    <name type="synonym">Acutodesmus obliquus</name>
    <dbReference type="NCBI Taxonomy" id="3088"/>
    <lineage>
        <taxon>Eukaryota</taxon>
        <taxon>Viridiplantae</taxon>
        <taxon>Chlorophyta</taxon>
        <taxon>core chlorophytes</taxon>
        <taxon>Chlorophyceae</taxon>
        <taxon>CS clade</taxon>
        <taxon>Sphaeropleales</taxon>
        <taxon>Scenedesmaceae</taxon>
        <taxon>Tetradesmus</taxon>
    </lineage>
</organism>
<feature type="active site" evidence="6">
    <location>
        <position position="277"/>
    </location>
</feature>
<keyword evidence="5 7" id="KW-0460">Magnesium</keyword>
<evidence type="ECO:0000256" key="1">
    <source>
        <dbReference type="ARBA" id="ARBA00001936"/>
    </source>
</evidence>
<evidence type="ECO:0000256" key="8">
    <source>
        <dbReference type="PIRSR" id="PIRSR604808-3"/>
    </source>
</evidence>
<feature type="domain" description="Endonuclease/exonuclease/phosphatase" evidence="11">
    <location>
        <begin position="167"/>
        <end position="419"/>
    </location>
</feature>
<keyword evidence="4" id="KW-0378">Hydrolase</keyword>
<dbReference type="GO" id="GO:0008311">
    <property type="term" value="F:double-stranded DNA 3'-5' DNA exonuclease activity"/>
    <property type="evidence" value="ECO:0007669"/>
    <property type="project" value="TreeGrafter"/>
</dbReference>
<dbReference type="GO" id="GO:0008081">
    <property type="term" value="F:phosphoric diester hydrolase activity"/>
    <property type="evidence" value="ECO:0007669"/>
    <property type="project" value="TreeGrafter"/>
</dbReference>